<dbReference type="SUPFAM" id="SSF47413">
    <property type="entry name" value="lambda repressor-like DNA-binding domains"/>
    <property type="match status" value="1"/>
</dbReference>
<dbReference type="PANTHER" id="PTHR46797:SF23">
    <property type="entry name" value="HTH-TYPE TRANSCRIPTIONAL REGULATOR SUTR"/>
    <property type="match status" value="1"/>
</dbReference>
<dbReference type="RefSeq" id="WP_087648872.1">
    <property type="nucleotide sequence ID" value="NZ_FCON02000142.1"/>
</dbReference>
<dbReference type="OrthoDB" id="8527856at2"/>
<evidence type="ECO:0000256" key="2">
    <source>
        <dbReference type="ARBA" id="ARBA00023125"/>
    </source>
</evidence>
<feature type="domain" description="HTH cro/C1-type" evidence="5">
    <location>
        <begin position="12"/>
        <end position="66"/>
    </location>
</feature>
<dbReference type="EMBL" id="FCON02000142">
    <property type="protein sequence ID" value="SAL83662.1"/>
    <property type="molecule type" value="Genomic_DNA"/>
</dbReference>
<dbReference type="PANTHER" id="PTHR46797">
    <property type="entry name" value="HTH-TYPE TRANSCRIPTIONAL REGULATOR"/>
    <property type="match status" value="1"/>
</dbReference>
<dbReference type="Pfam" id="PF01381">
    <property type="entry name" value="HTH_3"/>
    <property type="match status" value="1"/>
</dbReference>
<reference evidence="6" key="1">
    <citation type="submission" date="2016-01" db="EMBL/GenBank/DDBJ databases">
        <authorList>
            <person name="Peeters C."/>
        </authorList>
    </citation>
    <scope>NUCLEOTIDE SEQUENCE [LARGE SCALE GENOMIC DNA]</scope>
    <source>
        <strain evidence="6">LMG 22940</strain>
    </source>
</reference>
<organism evidence="6 7">
    <name type="scientific">Caballeronia choica</name>
    <dbReference type="NCBI Taxonomy" id="326476"/>
    <lineage>
        <taxon>Bacteria</taxon>
        <taxon>Pseudomonadati</taxon>
        <taxon>Pseudomonadota</taxon>
        <taxon>Betaproteobacteria</taxon>
        <taxon>Burkholderiales</taxon>
        <taxon>Burkholderiaceae</taxon>
        <taxon>Caballeronia</taxon>
    </lineage>
</organism>
<dbReference type="SMART" id="SM00530">
    <property type="entry name" value="HTH_XRE"/>
    <property type="match status" value="1"/>
</dbReference>
<keyword evidence="2 6" id="KW-0238">DNA-binding</keyword>
<proteinExistence type="predicted"/>
<dbReference type="InterPro" id="IPR050807">
    <property type="entry name" value="TransReg_Diox_bact_type"/>
</dbReference>
<keyword evidence="3" id="KW-0804">Transcription</keyword>
<protein>
    <submittedName>
        <fullName evidence="6">DNA-binding protein</fullName>
    </submittedName>
</protein>
<dbReference type="GO" id="GO:0003677">
    <property type="term" value="F:DNA binding"/>
    <property type="evidence" value="ECO:0007669"/>
    <property type="project" value="UniProtKB-KW"/>
</dbReference>
<gene>
    <name evidence="6" type="ORF">AWB68_06999</name>
</gene>
<feature type="region of interest" description="Disordered" evidence="4">
    <location>
        <begin position="68"/>
        <end position="87"/>
    </location>
</feature>
<name>A0A158KRB4_9BURK</name>
<dbReference type="GO" id="GO:0003700">
    <property type="term" value="F:DNA-binding transcription factor activity"/>
    <property type="evidence" value="ECO:0007669"/>
    <property type="project" value="TreeGrafter"/>
</dbReference>
<evidence type="ECO:0000313" key="7">
    <source>
        <dbReference type="Proteomes" id="UP000054770"/>
    </source>
</evidence>
<evidence type="ECO:0000256" key="4">
    <source>
        <dbReference type="SAM" id="MobiDB-lite"/>
    </source>
</evidence>
<dbReference type="GO" id="GO:0005829">
    <property type="term" value="C:cytosol"/>
    <property type="evidence" value="ECO:0007669"/>
    <property type="project" value="TreeGrafter"/>
</dbReference>
<keyword evidence="7" id="KW-1185">Reference proteome</keyword>
<evidence type="ECO:0000259" key="5">
    <source>
        <dbReference type="PROSITE" id="PS50943"/>
    </source>
</evidence>
<dbReference type="Proteomes" id="UP000054770">
    <property type="component" value="Unassembled WGS sequence"/>
</dbReference>
<sequence>MSALVRHFGATVRQLREARGWSQEQLAERAGLNRSYIGEIERGTSIASIVTVDKLARALDVSMESLLKSPRNGTAPPTVDSALKIEG</sequence>
<dbReference type="InterPro" id="IPR001387">
    <property type="entry name" value="Cro/C1-type_HTH"/>
</dbReference>
<evidence type="ECO:0000256" key="3">
    <source>
        <dbReference type="ARBA" id="ARBA00023163"/>
    </source>
</evidence>
<dbReference type="CDD" id="cd00093">
    <property type="entry name" value="HTH_XRE"/>
    <property type="match status" value="1"/>
</dbReference>
<evidence type="ECO:0000313" key="6">
    <source>
        <dbReference type="EMBL" id="SAL83662.1"/>
    </source>
</evidence>
<evidence type="ECO:0000256" key="1">
    <source>
        <dbReference type="ARBA" id="ARBA00023015"/>
    </source>
</evidence>
<dbReference type="PROSITE" id="PS50943">
    <property type="entry name" value="HTH_CROC1"/>
    <property type="match status" value="1"/>
</dbReference>
<dbReference type="AlphaFoldDB" id="A0A158KRB4"/>
<keyword evidence="1" id="KW-0805">Transcription regulation</keyword>
<dbReference type="Gene3D" id="1.10.260.40">
    <property type="entry name" value="lambda repressor-like DNA-binding domains"/>
    <property type="match status" value="1"/>
</dbReference>
<dbReference type="InterPro" id="IPR010982">
    <property type="entry name" value="Lambda_DNA-bd_dom_sf"/>
</dbReference>
<comment type="caution">
    <text evidence="6">The sequence shown here is derived from an EMBL/GenBank/DDBJ whole genome shotgun (WGS) entry which is preliminary data.</text>
</comment>
<accession>A0A158KRB4</accession>